<protein>
    <submittedName>
        <fullName evidence="2">Uncharacterized protein</fullName>
    </submittedName>
</protein>
<sequence>MRRVLYLFCVCVSLFSMGTFSRGLQAGARFAKARGSSVWAKAYNANFSRTVASVTLPRLCGESPIQGYPEQMRSASFVQAGGNQELLGPAGSVSLLTLEALEETAELLQTLLLVCCAMQRCNHVVRFGKARGSSLWAIEYNRRYASACRKLLLATGECPREGFAEQHRGGELVLGQALTGSDSSPVDGIDLNDVTEEQLVAWNIISFLGGGISSWSKELGKYNRCFTSAVSRNVIAVMGESPAQGFAEQRRGGELVMGQALSGSDSQLMDGVDMEDLTDEQIVSWNMITGFGPGVGAVPPDNYVLRDLSSSVGVNSYSLFATRLHVMGRSSHVTRFAKARGSSAWALEYNRRYASACRKVLVATGECPREGFAEQHRGGELVLGQALTGSDSSPVDGIDLTDVTEEQLVAWNIISFLGGGISSWSKEYNANFHTRAVTALSTLPRIVGEAPMQGFAEQIPPMVSTSISSEMTSAGGGVAKTIPEDELEEMIALGKRNIILGDGVSDRLSRGLMITDSYNANFSRSVASMTSLPRVLGEAPGSGFPEQVRRAVAGIVGESSGIGSTSLLADVDESTVEDSLAGLVNCHFLFLHENRIQMFILESVHRSNSILIN</sequence>
<name>A0A7J6LNP9_PEROL</name>
<dbReference type="Proteomes" id="UP000570595">
    <property type="component" value="Unassembled WGS sequence"/>
</dbReference>
<feature type="signal peptide" evidence="1">
    <location>
        <begin position="1"/>
        <end position="21"/>
    </location>
</feature>
<evidence type="ECO:0000313" key="3">
    <source>
        <dbReference type="Proteomes" id="UP000570595"/>
    </source>
</evidence>
<feature type="chain" id="PRO_5029667057" evidence="1">
    <location>
        <begin position="22"/>
        <end position="613"/>
    </location>
</feature>
<dbReference type="EMBL" id="JABAHT010000220">
    <property type="protein sequence ID" value="KAF4660756.1"/>
    <property type="molecule type" value="Genomic_DNA"/>
</dbReference>
<comment type="caution">
    <text evidence="2">The sequence shown here is derived from an EMBL/GenBank/DDBJ whole genome shotgun (WGS) entry which is preliminary data.</text>
</comment>
<evidence type="ECO:0000256" key="1">
    <source>
        <dbReference type="SAM" id="SignalP"/>
    </source>
</evidence>
<gene>
    <name evidence="2" type="ORF">FOZ61_003807</name>
</gene>
<organism evidence="2 3">
    <name type="scientific">Perkinsus olseni</name>
    <name type="common">Perkinsus atlanticus</name>
    <dbReference type="NCBI Taxonomy" id="32597"/>
    <lineage>
        <taxon>Eukaryota</taxon>
        <taxon>Sar</taxon>
        <taxon>Alveolata</taxon>
        <taxon>Perkinsozoa</taxon>
        <taxon>Perkinsea</taxon>
        <taxon>Perkinsida</taxon>
        <taxon>Perkinsidae</taxon>
        <taxon>Perkinsus</taxon>
    </lineage>
</organism>
<dbReference type="AlphaFoldDB" id="A0A7J6LNP9"/>
<accession>A0A7J6LNP9</accession>
<evidence type="ECO:0000313" key="2">
    <source>
        <dbReference type="EMBL" id="KAF4660756.1"/>
    </source>
</evidence>
<keyword evidence="1" id="KW-0732">Signal</keyword>
<reference evidence="2 3" key="1">
    <citation type="submission" date="2020-04" db="EMBL/GenBank/DDBJ databases">
        <title>Perkinsus olseni comparative genomics.</title>
        <authorList>
            <person name="Bogema D.R."/>
        </authorList>
    </citation>
    <scope>NUCLEOTIDE SEQUENCE [LARGE SCALE GENOMIC DNA]</scope>
    <source>
        <strain evidence="2">ATCC PRA-179</strain>
    </source>
</reference>
<dbReference type="OrthoDB" id="10407493at2759"/>
<proteinExistence type="predicted"/>